<keyword evidence="2" id="KW-0472">Membrane</keyword>
<dbReference type="Proteomes" id="UP001604336">
    <property type="component" value="Unassembled WGS sequence"/>
</dbReference>
<dbReference type="InterPro" id="IPR036770">
    <property type="entry name" value="Ankyrin_rpt-contain_sf"/>
</dbReference>
<feature type="repeat" description="ANK" evidence="1">
    <location>
        <begin position="99"/>
        <end position="122"/>
    </location>
</feature>
<keyword evidence="1" id="KW-0040">ANK repeat</keyword>
<dbReference type="Gene3D" id="1.25.40.20">
    <property type="entry name" value="Ankyrin repeat-containing domain"/>
    <property type="match status" value="1"/>
</dbReference>
<dbReference type="SMART" id="SM00248">
    <property type="entry name" value="ANK"/>
    <property type="match status" value="5"/>
</dbReference>
<dbReference type="PROSITE" id="PS50297">
    <property type="entry name" value="ANK_REP_REGION"/>
    <property type="match status" value="2"/>
</dbReference>
<dbReference type="InterPro" id="IPR002110">
    <property type="entry name" value="Ankyrin_rpt"/>
</dbReference>
<dbReference type="PANTHER" id="PTHR24128">
    <property type="entry name" value="HOMEOBOX PROTEIN WARIAI"/>
    <property type="match status" value="1"/>
</dbReference>
<dbReference type="Pfam" id="PF13857">
    <property type="entry name" value="Ank_5"/>
    <property type="match status" value="1"/>
</dbReference>
<keyword evidence="2" id="KW-0812">Transmembrane</keyword>
<feature type="repeat" description="ANK" evidence="1">
    <location>
        <begin position="172"/>
        <end position="194"/>
    </location>
</feature>
<dbReference type="PANTHER" id="PTHR24128:SF24">
    <property type="entry name" value="ANKYRIN REPEAT PROTEIN"/>
    <property type="match status" value="1"/>
</dbReference>
<dbReference type="EMBL" id="JBFOLK010000004">
    <property type="protein sequence ID" value="KAL2517178.1"/>
    <property type="molecule type" value="Genomic_DNA"/>
</dbReference>
<comment type="caution">
    <text evidence="3">The sequence shown here is derived from an EMBL/GenBank/DDBJ whole genome shotgun (WGS) entry which is preliminary data.</text>
</comment>
<gene>
    <name evidence="3" type="ORF">Adt_13425</name>
</gene>
<sequence>MNTSQDPDIITLYDSINLNTDYLEGPNDKLFFETPLHRAASEGHTRLALEILRLKPSLGKKLNLDGLSPLDLALRNGHIATMKGLIRYDPNLIRVQGRGGITPLHYVVQMENIDLLIRFLLECPSSMKDLTVGQETAVHIAVRKQNFTAFKVLLGWIKKTENTKMLRWRDDEGNTVLHLAALTNQPQVMKLLINLVDVNAENSEGKTALDIVDQNSRSENARKILMSAGNILTRALAYLQYLKDPPCDKYLSSGTNHVFEMGMKFGAYLEFGLSGDMRNAFLVIIALFASATFEAALTHPPAFSNWHNTSVDSTNNIDNKTQMSEFTFVNTICFGMAMGTSLVLTSHQLIAYLCGPLYLFLVAFAILTYGGVIKIGYLIIPAMVAAFFVPIVLVLPWTQDLGWQRGEAGPGQPIPSPPCRGFSGSGVGTEVLLPPDACRLPSAAANYEMPRPRDDSDSADCCRVRAGVPPTVVQASRPRRFRPRLGSALLRLRSLLSVRRVSQLGFPSSIGGDCRSGNQTSD</sequence>
<proteinExistence type="predicted"/>
<dbReference type="PROSITE" id="PS50088">
    <property type="entry name" value="ANK_REPEAT"/>
    <property type="match status" value="2"/>
</dbReference>
<feature type="transmembrane region" description="Helical" evidence="2">
    <location>
        <begin position="280"/>
        <end position="297"/>
    </location>
</feature>
<feature type="transmembrane region" description="Helical" evidence="2">
    <location>
        <begin position="349"/>
        <end position="369"/>
    </location>
</feature>
<evidence type="ECO:0000313" key="3">
    <source>
        <dbReference type="EMBL" id="KAL2517178.1"/>
    </source>
</evidence>
<keyword evidence="2" id="KW-1133">Transmembrane helix</keyword>
<feature type="transmembrane region" description="Helical" evidence="2">
    <location>
        <begin position="326"/>
        <end position="344"/>
    </location>
</feature>
<name>A0ABD1TX85_9LAMI</name>
<organism evidence="3 4">
    <name type="scientific">Abeliophyllum distichum</name>
    <dbReference type="NCBI Taxonomy" id="126358"/>
    <lineage>
        <taxon>Eukaryota</taxon>
        <taxon>Viridiplantae</taxon>
        <taxon>Streptophyta</taxon>
        <taxon>Embryophyta</taxon>
        <taxon>Tracheophyta</taxon>
        <taxon>Spermatophyta</taxon>
        <taxon>Magnoliopsida</taxon>
        <taxon>eudicotyledons</taxon>
        <taxon>Gunneridae</taxon>
        <taxon>Pentapetalae</taxon>
        <taxon>asterids</taxon>
        <taxon>lamiids</taxon>
        <taxon>Lamiales</taxon>
        <taxon>Oleaceae</taxon>
        <taxon>Forsythieae</taxon>
        <taxon>Abeliophyllum</taxon>
    </lineage>
</organism>
<accession>A0ABD1TX85</accession>
<feature type="transmembrane region" description="Helical" evidence="2">
    <location>
        <begin position="375"/>
        <end position="395"/>
    </location>
</feature>
<keyword evidence="4" id="KW-1185">Reference proteome</keyword>
<evidence type="ECO:0000256" key="1">
    <source>
        <dbReference type="PROSITE-ProRule" id="PRU00023"/>
    </source>
</evidence>
<dbReference type="AlphaFoldDB" id="A0ABD1TX85"/>
<evidence type="ECO:0000313" key="4">
    <source>
        <dbReference type="Proteomes" id="UP001604336"/>
    </source>
</evidence>
<dbReference type="SUPFAM" id="SSF48403">
    <property type="entry name" value="Ankyrin repeat"/>
    <property type="match status" value="1"/>
</dbReference>
<protein>
    <submittedName>
        <fullName evidence="3">Ankyrin repeat family protein</fullName>
    </submittedName>
</protein>
<evidence type="ECO:0000256" key="2">
    <source>
        <dbReference type="SAM" id="Phobius"/>
    </source>
</evidence>
<reference evidence="4" key="1">
    <citation type="submission" date="2024-07" db="EMBL/GenBank/DDBJ databases">
        <title>Two chromosome-level genome assemblies of Korean endemic species Abeliophyllum distichum and Forsythia ovata (Oleaceae).</title>
        <authorList>
            <person name="Jang H."/>
        </authorList>
    </citation>
    <scope>NUCLEOTIDE SEQUENCE [LARGE SCALE GENOMIC DNA]</scope>
</reference>